<keyword evidence="1" id="KW-1133">Transmembrane helix</keyword>
<keyword evidence="1" id="KW-0812">Transmembrane</keyword>
<name>A0AAW9PV49_9CYAN</name>
<comment type="caution">
    <text evidence="2">The sequence shown here is derived from an EMBL/GenBank/DDBJ whole genome shotgun (WGS) entry which is preliminary data.</text>
</comment>
<reference evidence="2" key="1">
    <citation type="submission" date="2024-01" db="EMBL/GenBank/DDBJ databases">
        <title>Bank of Algae and Cyanobacteria of the Azores (BACA) strain genomes.</title>
        <authorList>
            <person name="Luz R."/>
            <person name="Cordeiro R."/>
            <person name="Fonseca A."/>
            <person name="Goncalves V."/>
        </authorList>
    </citation>
    <scope>NUCLEOTIDE SEQUENCE</scope>
    <source>
        <strain evidence="2">BACA0141</strain>
    </source>
</reference>
<accession>A0AAW9PV49</accession>
<dbReference type="AlphaFoldDB" id="A0AAW9PV49"/>
<proteinExistence type="predicted"/>
<dbReference type="Proteomes" id="UP001333818">
    <property type="component" value="Unassembled WGS sequence"/>
</dbReference>
<dbReference type="EMBL" id="JAZBJZ010000067">
    <property type="protein sequence ID" value="MEE3718182.1"/>
    <property type="molecule type" value="Genomic_DNA"/>
</dbReference>
<evidence type="ECO:0008006" key="4">
    <source>
        <dbReference type="Google" id="ProtNLM"/>
    </source>
</evidence>
<evidence type="ECO:0000256" key="1">
    <source>
        <dbReference type="SAM" id="Phobius"/>
    </source>
</evidence>
<feature type="transmembrane region" description="Helical" evidence="1">
    <location>
        <begin position="12"/>
        <end position="33"/>
    </location>
</feature>
<organism evidence="2 3">
    <name type="scientific">Tumidithrix elongata BACA0141</name>
    <dbReference type="NCBI Taxonomy" id="2716417"/>
    <lineage>
        <taxon>Bacteria</taxon>
        <taxon>Bacillati</taxon>
        <taxon>Cyanobacteriota</taxon>
        <taxon>Cyanophyceae</taxon>
        <taxon>Pseudanabaenales</taxon>
        <taxon>Pseudanabaenaceae</taxon>
        <taxon>Tumidithrix</taxon>
        <taxon>Tumidithrix elongata</taxon>
    </lineage>
</organism>
<evidence type="ECO:0000313" key="3">
    <source>
        <dbReference type="Proteomes" id="UP001333818"/>
    </source>
</evidence>
<feature type="transmembrane region" description="Helical" evidence="1">
    <location>
        <begin position="102"/>
        <end position="127"/>
    </location>
</feature>
<keyword evidence="1" id="KW-0472">Membrane</keyword>
<keyword evidence="3" id="KW-1185">Reference proteome</keyword>
<sequence>MNGKFQTRWITATTIGFNVGCFFGLYFFFTLPVTNGERSDSLPHLLFSSALGSALGGLFLGISQWLVLRKHIPNANRWIAATAGSITLSCTMYVVLKGLLDPSIYVLVGLTLLGIASVGIAQGWVLGKSKIWRWLRTTLIGLISFSVMQCISFALGLAIFQAFFGHLDKSWALFGYVIVGAPIAGGIAGAATYGAITGRALIGLLKGE</sequence>
<gene>
    <name evidence="2" type="ORF">V2H45_15685</name>
</gene>
<feature type="transmembrane region" description="Helical" evidence="1">
    <location>
        <begin position="139"/>
        <end position="164"/>
    </location>
</feature>
<feature type="transmembrane region" description="Helical" evidence="1">
    <location>
        <begin position="45"/>
        <end position="66"/>
    </location>
</feature>
<evidence type="ECO:0000313" key="2">
    <source>
        <dbReference type="EMBL" id="MEE3718182.1"/>
    </source>
</evidence>
<feature type="transmembrane region" description="Helical" evidence="1">
    <location>
        <begin position="170"/>
        <end position="196"/>
    </location>
</feature>
<dbReference type="RefSeq" id="WP_330484615.1">
    <property type="nucleotide sequence ID" value="NZ_JAZBJZ010000067.1"/>
</dbReference>
<protein>
    <recommendedName>
        <fullName evidence="4">DUF2306 domain-containing protein</fullName>
    </recommendedName>
</protein>
<feature type="transmembrane region" description="Helical" evidence="1">
    <location>
        <begin position="78"/>
        <end position="96"/>
    </location>
</feature>